<evidence type="ECO:0000313" key="2">
    <source>
        <dbReference type="EMBL" id="GAI50499.1"/>
    </source>
</evidence>
<keyword evidence="1" id="KW-1133">Transmembrane helix</keyword>
<dbReference type="EMBL" id="BARV01042739">
    <property type="protein sequence ID" value="GAI50499.1"/>
    <property type="molecule type" value="Genomic_DNA"/>
</dbReference>
<gene>
    <name evidence="2" type="ORF">S06H3_64133</name>
</gene>
<protein>
    <submittedName>
        <fullName evidence="2">Uncharacterized protein</fullName>
    </submittedName>
</protein>
<reference evidence="2" key="1">
    <citation type="journal article" date="2014" name="Front. Microbiol.">
        <title>High frequency of phylogenetically diverse reductive dehalogenase-homologous genes in deep subseafloor sedimentary metagenomes.</title>
        <authorList>
            <person name="Kawai M."/>
            <person name="Futagami T."/>
            <person name="Toyoda A."/>
            <person name="Takaki Y."/>
            <person name="Nishi S."/>
            <person name="Hori S."/>
            <person name="Arai W."/>
            <person name="Tsubouchi T."/>
            <person name="Morono Y."/>
            <person name="Uchiyama I."/>
            <person name="Ito T."/>
            <person name="Fujiyama A."/>
            <person name="Inagaki F."/>
            <person name="Takami H."/>
        </authorList>
    </citation>
    <scope>NUCLEOTIDE SEQUENCE</scope>
    <source>
        <strain evidence="2">Expedition CK06-06</strain>
    </source>
</reference>
<proteinExistence type="predicted"/>
<organism evidence="2">
    <name type="scientific">marine sediment metagenome</name>
    <dbReference type="NCBI Taxonomy" id="412755"/>
    <lineage>
        <taxon>unclassified sequences</taxon>
        <taxon>metagenomes</taxon>
        <taxon>ecological metagenomes</taxon>
    </lineage>
</organism>
<name>X1R4H9_9ZZZZ</name>
<keyword evidence="1" id="KW-0472">Membrane</keyword>
<accession>X1R4H9</accession>
<feature type="transmembrane region" description="Helical" evidence="1">
    <location>
        <begin position="93"/>
        <end position="112"/>
    </location>
</feature>
<comment type="caution">
    <text evidence="2">The sequence shown here is derived from an EMBL/GenBank/DDBJ whole genome shotgun (WGS) entry which is preliminary data.</text>
</comment>
<dbReference type="AlphaFoldDB" id="X1R4H9"/>
<sequence length="123" mass="13775">MDKATVFFLKTSAVSGVTPFVERTSAGNRHFGVTLSVSQGSTSYFFSLYGGRRRFLLMKAVGLGELDAPGSAARMMIPVIQFLDLLYRYTGNYGWSIILFTLLTRVILFPLMRKQYHSMAKMG</sequence>
<keyword evidence="1" id="KW-0812">Transmembrane</keyword>
<evidence type="ECO:0000256" key="1">
    <source>
        <dbReference type="SAM" id="Phobius"/>
    </source>
</evidence>
<feature type="non-terminal residue" evidence="2">
    <location>
        <position position="123"/>
    </location>
</feature>